<name>A0A0E9NRI5_SAICN</name>
<dbReference type="InterPro" id="IPR008136">
    <property type="entry name" value="CinA_C"/>
</dbReference>
<reference evidence="2 3" key="3">
    <citation type="journal article" date="2015" name="Genome Announc.">
        <title>Draft Genome Sequence of the Archiascomycetous Yeast Saitoella complicata.</title>
        <authorList>
            <person name="Yamauchi K."/>
            <person name="Kondo S."/>
            <person name="Hamamoto M."/>
            <person name="Takahashi Y."/>
            <person name="Ogura Y."/>
            <person name="Hayashi T."/>
            <person name="Nishida H."/>
        </authorList>
    </citation>
    <scope>NUCLEOTIDE SEQUENCE [LARGE SCALE GENOMIC DNA]</scope>
    <source>
        <strain evidence="2 3">NRRL Y-17804</strain>
    </source>
</reference>
<evidence type="ECO:0000313" key="2">
    <source>
        <dbReference type="EMBL" id="GAO52477.1"/>
    </source>
</evidence>
<dbReference type="EMBL" id="BACD03000070">
    <property type="protein sequence ID" value="GAO52477.1"/>
    <property type="molecule type" value="Genomic_DNA"/>
</dbReference>
<feature type="domain" description="CinA C-terminal" evidence="1">
    <location>
        <begin position="38"/>
        <end position="201"/>
    </location>
</feature>
<sequence>MSKWEITIQTAPTSALTKSTDVIDHQHNNMTFPPPSLTSLAAEIASILKARKETIAIVETACGGLISSTLLSVPGASAYYKGGVTLYTLESRIAFGGWTEDDLKTYDGPTPTICERLASHLRLTLPTPPTYILAESGTAGPTPSGVSSLAPKKNRQPGYCAMAIVGPGGQVLRSVDFETGGVERSGNMVGFAEGCLRELRAVLE</sequence>
<dbReference type="STRING" id="698492.A0A0E9NRI5"/>
<keyword evidence="3" id="KW-1185">Reference proteome</keyword>
<dbReference type="Pfam" id="PF02464">
    <property type="entry name" value="CinA"/>
    <property type="match status" value="1"/>
</dbReference>
<dbReference type="OMA" id="HTCIAVA"/>
<dbReference type="SUPFAM" id="SSF142433">
    <property type="entry name" value="CinA-like"/>
    <property type="match status" value="1"/>
</dbReference>
<dbReference type="Gene3D" id="3.90.950.20">
    <property type="entry name" value="CinA-like"/>
    <property type="match status" value="1"/>
</dbReference>
<gene>
    <name evidence="2" type="ORF">G7K_6552-t1</name>
</gene>
<reference evidence="2 3" key="2">
    <citation type="journal article" date="2014" name="J. Gen. Appl. Microbiol.">
        <title>The early diverging ascomycetous budding yeast Saitoella complicata has three histone deacetylases belonging to the Clr6, Hos2, and Rpd3 lineages.</title>
        <authorList>
            <person name="Nishida H."/>
            <person name="Matsumoto T."/>
            <person name="Kondo S."/>
            <person name="Hamamoto M."/>
            <person name="Yoshikawa H."/>
        </authorList>
    </citation>
    <scope>NUCLEOTIDE SEQUENCE [LARGE SCALE GENOMIC DNA]</scope>
    <source>
        <strain evidence="2 3">NRRL Y-17804</strain>
    </source>
</reference>
<protein>
    <recommendedName>
        <fullName evidence="1">CinA C-terminal domain-containing protein</fullName>
    </recommendedName>
</protein>
<proteinExistence type="predicted"/>
<reference evidence="2 3" key="1">
    <citation type="journal article" date="2011" name="J. Gen. Appl. Microbiol.">
        <title>Draft genome sequencing of the enigmatic yeast Saitoella complicata.</title>
        <authorList>
            <person name="Nishida H."/>
            <person name="Hamamoto M."/>
            <person name="Sugiyama J."/>
        </authorList>
    </citation>
    <scope>NUCLEOTIDE SEQUENCE [LARGE SCALE GENOMIC DNA]</scope>
    <source>
        <strain evidence="2 3">NRRL Y-17804</strain>
    </source>
</reference>
<accession>A0A0E9NRI5</accession>
<dbReference type="InterPro" id="IPR036653">
    <property type="entry name" value="CinA-like_C"/>
</dbReference>
<evidence type="ECO:0000259" key="1">
    <source>
        <dbReference type="Pfam" id="PF02464"/>
    </source>
</evidence>
<comment type="caution">
    <text evidence="2">The sequence shown here is derived from an EMBL/GenBank/DDBJ whole genome shotgun (WGS) entry which is preliminary data.</text>
</comment>
<dbReference type="Proteomes" id="UP000033140">
    <property type="component" value="Unassembled WGS sequence"/>
</dbReference>
<dbReference type="AlphaFoldDB" id="A0A0E9NRI5"/>
<organism evidence="2 3">
    <name type="scientific">Saitoella complicata (strain BCRC 22490 / CBS 7301 / JCM 7358 / NBRC 10748 / NRRL Y-17804)</name>
    <dbReference type="NCBI Taxonomy" id="698492"/>
    <lineage>
        <taxon>Eukaryota</taxon>
        <taxon>Fungi</taxon>
        <taxon>Dikarya</taxon>
        <taxon>Ascomycota</taxon>
        <taxon>Taphrinomycotina</taxon>
        <taxon>Taphrinomycotina incertae sedis</taxon>
        <taxon>Saitoella</taxon>
    </lineage>
</organism>
<evidence type="ECO:0000313" key="3">
    <source>
        <dbReference type="Proteomes" id="UP000033140"/>
    </source>
</evidence>